<evidence type="ECO:0000313" key="3">
    <source>
        <dbReference type="Proteomes" id="UP000226257"/>
    </source>
</evidence>
<evidence type="ECO:0000256" key="1">
    <source>
        <dbReference type="SAM" id="Phobius"/>
    </source>
</evidence>
<keyword evidence="1" id="KW-0472">Membrane</keyword>
<feature type="transmembrane region" description="Helical" evidence="1">
    <location>
        <begin position="48"/>
        <end position="66"/>
    </location>
</feature>
<dbReference type="EMBL" id="NVDQ01000017">
    <property type="protein sequence ID" value="PFV08647.1"/>
    <property type="molecule type" value="Genomic_DNA"/>
</dbReference>
<reference evidence="2 3" key="1">
    <citation type="submission" date="2017-09" db="EMBL/GenBank/DDBJ databases">
        <title>Large-scale bioinformatics analysis of Bacillus genomes uncovers conserved roles of natural products in bacterial physiology.</title>
        <authorList>
            <consortium name="Agbiome Team Llc"/>
            <person name="Bleich R.M."/>
            <person name="Grubbs K.J."/>
            <person name="Santa Maria K.C."/>
            <person name="Allen S.E."/>
            <person name="Farag S."/>
            <person name="Shank E.A."/>
            <person name="Bowers A."/>
        </authorList>
    </citation>
    <scope>NUCLEOTIDE SEQUENCE [LARGE SCALE GENOMIC DNA]</scope>
    <source>
        <strain evidence="2 3">AFS060282</strain>
    </source>
</reference>
<accession>A0A9X7BD66</accession>
<gene>
    <name evidence="2" type="ORF">COK98_08930</name>
</gene>
<keyword evidence="1" id="KW-1133">Transmembrane helix</keyword>
<keyword evidence="1" id="KW-0812">Transmembrane</keyword>
<dbReference type="Proteomes" id="UP000226257">
    <property type="component" value="Unassembled WGS sequence"/>
</dbReference>
<organism evidence="2 3">
    <name type="scientific">Bacillus cereus</name>
    <dbReference type="NCBI Taxonomy" id="1396"/>
    <lineage>
        <taxon>Bacteria</taxon>
        <taxon>Bacillati</taxon>
        <taxon>Bacillota</taxon>
        <taxon>Bacilli</taxon>
        <taxon>Bacillales</taxon>
        <taxon>Bacillaceae</taxon>
        <taxon>Bacillus</taxon>
        <taxon>Bacillus cereus group</taxon>
    </lineage>
</organism>
<dbReference type="AlphaFoldDB" id="A0A9X7BD66"/>
<evidence type="ECO:0000313" key="2">
    <source>
        <dbReference type="EMBL" id="PFV08647.1"/>
    </source>
</evidence>
<name>A0A9X7BD66_BACCE</name>
<comment type="caution">
    <text evidence="2">The sequence shown here is derived from an EMBL/GenBank/DDBJ whole genome shotgun (WGS) entry which is preliminary data.</text>
</comment>
<protein>
    <submittedName>
        <fullName evidence="2">Uncharacterized protein</fullName>
    </submittedName>
</protein>
<proteinExistence type="predicted"/>
<sequence length="76" mass="9261">MKNKFEKLSLDTLRSIVEKEISRGETWRADNKKYFLFSSCEGEGLKKTGGATCFFFFFFWCFFPYMDVQKGRWWWK</sequence>